<protein>
    <recommendedName>
        <fullName evidence="3">Chromo domain-containing protein</fullName>
    </recommendedName>
</protein>
<dbReference type="PROSITE" id="PS50013">
    <property type="entry name" value="CHROMO_2"/>
    <property type="match status" value="1"/>
</dbReference>
<accession>A0A9P4JV06</accession>
<comment type="subunit">
    <text evidence="1">Component of the NuA4 histone acetyltransferase complex.</text>
</comment>
<dbReference type="InterPro" id="IPR000953">
    <property type="entry name" value="Chromo/chromo_shadow_dom"/>
</dbReference>
<dbReference type="EMBL" id="ML993867">
    <property type="protein sequence ID" value="KAF2204851.1"/>
    <property type="molecule type" value="Genomic_DNA"/>
</dbReference>
<sequence length="189" mass="21939">MDGEDADPKELRLQSTLDERRNTARQHTIDYMNHALVYMEARYDAKHRPLVLNPGDEVYLRLHHSYEAHGAGGKCGQQRIGPFPIVRAISPLGGITDAEKPGLVTEENDYYVEKLLDKRIKSHERNKDVGTVEYLVKWRGYGTEDNSWAKQQDIAEDLVEEHMRLPKQALEKFPSRMCTNRSTRTRYRK</sequence>
<reference evidence="4" key="1">
    <citation type="journal article" date="2020" name="Stud. Mycol.">
        <title>101 Dothideomycetes genomes: a test case for predicting lifestyles and emergence of pathogens.</title>
        <authorList>
            <person name="Haridas S."/>
            <person name="Albert R."/>
            <person name="Binder M."/>
            <person name="Bloem J."/>
            <person name="Labutti K."/>
            <person name="Salamov A."/>
            <person name="Andreopoulos B."/>
            <person name="Baker S."/>
            <person name="Barry K."/>
            <person name="Bills G."/>
            <person name="Bluhm B."/>
            <person name="Cannon C."/>
            <person name="Castanera R."/>
            <person name="Culley D."/>
            <person name="Daum C."/>
            <person name="Ezra D."/>
            <person name="Gonzalez J."/>
            <person name="Henrissat B."/>
            <person name="Kuo A."/>
            <person name="Liang C."/>
            <person name="Lipzen A."/>
            <person name="Lutzoni F."/>
            <person name="Magnuson J."/>
            <person name="Mondo S."/>
            <person name="Nolan M."/>
            <person name="Ohm R."/>
            <person name="Pangilinan J."/>
            <person name="Park H.-J."/>
            <person name="Ramirez L."/>
            <person name="Alfaro M."/>
            <person name="Sun H."/>
            <person name="Tritt A."/>
            <person name="Yoshinaga Y."/>
            <person name="Zwiers L.-H."/>
            <person name="Turgeon B."/>
            <person name="Goodwin S."/>
            <person name="Spatafora J."/>
            <person name="Crous P."/>
            <person name="Grigoriev I."/>
        </authorList>
    </citation>
    <scope>NUCLEOTIDE SEQUENCE</scope>
    <source>
        <strain evidence="4">ATCC 74209</strain>
    </source>
</reference>
<dbReference type="AlphaFoldDB" id="A0A9P4JV06"/>
<dbReference type="SUPFAM" id="SSF54160">
    <property type="entry name" value="Chromo domain-like"/>
    <property type="match status" value="1"/>
</dbReference>
<dbReference type="Proteomes" id="UP000799536">
    <property type="component" value="Unassembled WGS sequence"/>
</dbReference>
<dbReference type="SMART" id="SM00298">
    <property type="entry name" value="CHROMO"/>
    <property type="match status" value="1"/>
</dbReference>
<feature type="domain" description="Chromo" evidence="3">
    <location>
        <begin position="110"/>
        <end position="185"/>
    </location>
</feature>
<proteinExistence type="predicted"/>
<organism evidence="4 5">
    <name type="scientific">Delitschia confertaspora ATCC 74209</name>
    <dbReference type="NCBI Taxonomy" id="1513339"/>
    <lineage>
        <taxon>Eukaryota</taxon>
        <taxon>Fungi</taxon>
        <taxon>Dikarya</taxon>
        <taxon>Ascomycota</taxon>
        <taxon>Pezizomycotina</taxon>
        <taxon>Dothideomycetes</taxon>
        <taxon>Pleosporomycetidae</taxon>
        <taxon>Pleosporales</taxon>
        <taxon>Delitschiaceae</taxon>
        <taxon>Delitschia</taxon>
    </lineage>
</organism>
<dbReference type="OrthoDB" id="3865154at2759"/>
<evidence type="ECO:0000313" key="4">
    <source>
        <dbReference type="EMBL" id="KAF2204851.1"/>
    </source>
</evidence>
<evidence type="ECO:0000259" key="3">
    <source>
        <dbReference type="PROSITE" id="PS50013"/>
    </source>
</evidence>
<name>A0A9P4JV06_9PLEO</name>
<dbReference type="Gene3D" id="2.40.50.40">
    <property type="match status" value="1"/>
</dbReference>
<evidence type="ECO:0000313" key="5">
    <source>
        <dbReference type="Proteomes" id="UP000799536"/>
    </source>
</evidence>
<keyword evidence="5" id="KW-1185">Reference proteome</keyword>
<feature type="region of interest" description="Disordered" evidence="2">
    <location>
        <begin position="1"/>
        <end position="20"/>
    </location>
</feature>
<dbReference type="InterPro" id="IPR016197">
    <property type="entry name" value="Chromo-like_dom_sf"/>
</dbReference>
<evidence type="ECO:0000256" key="1">
    <source>
        <dbReference type="ARBA" id="ARBA00011353"/>
    </source>
</evidence>
<dbReference type="Pfam" id="PF00385">
    <property type="entry name" value="Chromo"/>
    <property type="match status" value="1"/>
</dbReference>
<dbReference type="CDD" id="cd00024">
    <property type="entry name" value="CD_CSD"/>
    <property type="match status" value="1"/>
</dbReference>
<gene>
    <name evidence="4" type="ORF">GQ43DRAFT_428602</name>
</gene>
<evidence type="ECO:0000256" key="2">
    <source>
        <dbReference type="SAM" id="MobiDB-lite"/>
    </source>
</evidence>
<dbReference type="InterPro" id="IPR023780">
    <property type="entry name" value="Chromo_domain"/>
</dbReference>
<comment type="caution">
    <text evidence="4">The sequence shown here is derived from an EMBL/GenBank/DDBJ whole genome shotgun (WGS) entry which is preliminary data.</text>
</comment>
<dbReference type="GO" id="GO:0006338">
    <property type="term" value="P:chromatin remodeling"/>
    <property type="evidence" value="ECO:0007669"/>
    <property type="project" value="UniProtKB-ARBA"/>
</dbReference>